<dbReference type="OrthoDB" id="5322684at2"/>
<comment type="caution">
    <text evidence="2">The sequence shown here is derived from an EMBL/GenBank/DDBJ whole genome shotgun (WGS) entry which is preliminary data.</text>
</comment>
<feature type="signal peptide" evidence="1">
    <location>
        <begin position="1"/>
        <end position="21"/>
    </location>
</feature>
<evidence type="ECO:0000313" key="3">
    <source>
        <dbReference type="Proteomes" id="UP000029733"/>
    </source>
</evidence>
<feature type="chain" id="PRO_5020801325" description="DUF1045 domain-containing protein" evidence="1">
    <location>
        <begin position="22"/>
        <end position="279"/>
    </location>
</feature>
<dbReference type="InterPro" id="IPR009097">
    <property type="entry name" value="Cyclic_Pdiesterase"/>
</dbReference>
<evidence type="ECO:0008006" key="4">
    <source>
        <dbReference type="Google" id="ProtNLM"/>
    </source>
</evidence>
<organism evidence="2 3">
    <name type="scientific">Helicobacter jaachi</name>
    <dbReference type="NCBI Taxonomy" id="1677920"/>
    <lineage>
        <taxon>Bacteria</taxon>
        <taxon>Pseudomonadati</taxon>
        <taxon>Campylobacterota</taxon>
        <taxon>Epsilonproteobacteria</taxon>
        <taxon>Campylobacterales</taxon>
        <taxon>Helicobacteraceae</taxon>
        <taxon>Helicobacter</taxon>
    </lineage>
</organism>
<dbReference type="EMBL" id="JRPR02000001">
    <property type="protein sequence ID" value="TLD97605.1"/>
    <property type="molecule type" value="Genomic_DNA"/>
</dbReference>
<evidence type="ECO:0000313" key="2">
    <source>
        <dbReference type="EMBL" id="TLD97605.1"/>
    </source>
</evidence>
<accession>A0A4U8TCE0</accession>
<dbReference type="Gene3D" id="3.90.1140.10">
    <property type="entry name" value="Cyclic phosphodiesterase"/>
    <property type="match status" value="1"/>
</dbReference>
<sequence length="279" mass="30949">MKKRFLSFLFGFGVFALSADAVDNSSLKGSDLGKHYKTYGLVYVVPEAPMSKVLSVSNGPLREILVQNKVFDALNRTNIPHITVLHLHTKDTTLPQKMLKALPKPPKPFNLTLKKFAFIKASKNSSMPWWFDINVDKNAGYEAIAAFNAEAVKALTPLRDSPLPRVSGSIYKDSSPEAKSQIEELGVSGLNRTKNGKEERMYRPHITLSYSMMDLNANIENELTDLANELNGVITDGIKASFNSVSIVEIGFSGNVLREIYRIDLKTGKVTDVAKELQK</sequence>
<keyword evidence="1" id="KW-0732">Signal</keyword>
<dbReference type="RefSeq" id="WP_052057891.1">
    <property type="nucleotide sequence ID" value="NZ_JRPR02000001.1"/>
</dbReference>
<reference evidence="2 3" key="1">
    <citation type="journal article" date="2014" name="Genome Announc.">
        <title>Draft genome sequences of eight enterohepatic helicobacter species isolated from both laboratory and wild rodents.</title>
        <authorList>
            <person name="Sheh A."/>
            <person name="Shen Z."/>
            <person name="Fox J.G."/>
        </authorList>
    </citation>
    <scope>NUCLEOTIDE SEQUENCE [LARGE SCALE GENOMIC DNA]</scope>
    <source>
        <strain evidence="2 3">MIT 09-6949</strain>
    </source>
</reference>
<gene>
    <name evidence="2" type="ORF">LS71_002345</name>
</gene>
<dbReference type="Proteomes" id="UP000029733">
    <property type="component" value="Unassembled WGS sequence"/>
</dbReference>
<keyword evidence="3" id="KW-1185">Reference proteome</keyword>
<dbReference type="AlphaFoldDB" id="A0A4U8TCE0"/>
<evidence type="ECO:0000256" key="1">
    <source>
        <dbReference type="SAM" id="SignalP"/>
    </source>
</evidence>
<dbReference type="SUPFAM" id="SSF55144">
    <property type="entry name" value="LigT-like"/>
    <property type="match status" value="1"/>
</dbReference>
<proteinExistence type="predicted"/>
<protein>
    <recommendedName>
        <fullName evidence="4">DUF1045 domain-containing protein</fullName>
    </recommendedName>
</protein>
<name>A0A4U8TCE0_9HELI</name>